<organism evidence="3 4">
    <name type="scientific">Prorocentrum cordatum</name>
    <dbReference type="NCBI Taxonomy" id="2364126"/>
    <lineage>
        <taxon>Eukaryota</taxon>
        <taxon>Sar</taxon>
        <taxon>Alveolata</taxon>
        <taxon>Dinophyceae</taxon>
        <taxon>Prorocentrales</taxon>
        <taxon>Prorocentraceae</taxon>
        <taxon>Prorocentrum</taxon>
    </lineage>
</organism>
<protein>
    <submittedName>
        <fullName evidence="3">Uncharacterized protein</fullName>
    </submittedName>
</protein>
<feature type="signal peptide" evidence="2">
    <location>
        <begin position="1"/>
        <end position="19"/>
    </location>
</feature>
<evidence type="ECO:0000313" key="4">
    <source>
        <dbReference type="Proteomes" id="UP001189429"/>
    </source>
</evidence>
<evidence type="ECO:0000313" key="3">
    <source>
        <dbReference type="EMBL" id="CAK0883600.1"/>
    </source>
</evidence>
<feature type="compositionally biased region" description="Low complexity" evidence="1">
    <location>
        <begin position="125"/>
        <end position="149"/>
    </location>
</feature>
<sequence>MFRSHISFGSLAASALVTAVDLQSGRVGLAPRGNPRAESTEEFCAPRAVCQDSASQIYYPPRNVCEETPTAGGTSSWCWTKGPGLGPASGTPPCRPSSGQSCSRCWCWTWPATGSTRRRSRRPRSSSARGASRGEPGGRAPARARLSPRGGRGESSMPRGPFGRAPAATARSPSRAPGDER</sequence>
<accession>A0ABN9WEG9</accession>
<feature type="compositionally biased region" description="Low complexity" evidence="1">
    <location>
        <begin position="164"/>
        <end position="181"/>
    </location>
</feature>
<reference evidence="3" key="1">
    <citation type="submission" date="2023-10" db="EMBL/GenBank/DDBJ databases">
        <authorList>
            <person name="Chen Y."/>
            <person name="Shah S."/>
            <person name="Dougan E. K."/>
            <person name="Thang M."/>
            <person name="Chan C."/>
        </authorList>
    </citation>
    <scope>NUCLEOTIDE SEQUENCE [LARGE SCALE GENOMIC DNA]</scope>
</reference>
<gene>
    <name evidence="3" type="ORF">PCOR1329_LOCUS65783</name>
</gene>
<proteinExistence type="predicted"/>
<dbReference type="Proteomes" id="UP001189429">
    <property type="component" value="Unassembled WGS sequence"/>
</dbReference>
<feature type="chain" id="PRO_5046766235" evidence="2">
    <location>
        <begin position="20"/>
        <end position="181"/>
    </location>
</feature>
<keyword evidence="2" id="KW-0732">Signal</keyword>
<evidence type="ECO:0000256" key="1">
    <source>
        <dbReference type="SAM" id="MobiDB-lite"/>
    </source>
</evidence>
<comment type="caution">
    <text evidence="3">The sequence shown here is derived from an EMBL/GenBank/DDBJ whole genome shotgun (WGS) entry which is preliminary data.</text>
</comment>
<feature type="region of interest" description="Disordered" evidence="1">
    <location>
        <begin position="115"/>
        <end position="181"/>
    </location>
</feature>
<evidence type="ECO:0000256" key="2">
    <source>
        <dbReference type="SAM" id="SignalP"/>
    </source>
</evidence>
<dbReference type="EMBL" id="CAUYUJ010018438">
    <property type="protein sequence ID" value="CAK0883600.1"/>
    <property type="molecule type" value="Genomic_DNA"/>
</dbReference>
<keyword evidence="4" id="KW-1185">Reference proteome</keyword>
<name>A0ABN9WEG9_9DINO</name>